<proteinExistence type="inferred from homology"/>
<evidence type="ECO:0000256" key="1">
    <source>
        <dbReference type="ARBA" id="ARBA00004141"/>
    </source>
</evidence>
<gene>
    <name evidence="7" type="ORF">GHT06_022436</name>
</gene>
<evidence type="ECO:0000256" key="4">
    <source>
        <dbReference type="ARBA" id="ARBA00022989"/>
    </source>
</evidence>
<dbReference type="InterPro" id="IPR006904">
    <property type="entry name" value="DUF716"/>
</dbReference>
<keyword evidence="5 6" id="KW-0472">Membrane</keyword>
<evidence type="ECO:0000256" key="6">
    <source>
        <dbReference type="SAM" id="Phobius"/>
    </source>
</evidence>
<dbReference type="PANTHER" id="PTHR16007:SF15">
    <property type="entry name" value="TRANSMEMBRANE PROTEIN 45B"/>
    <property type="match status" value="1"/>
</dbReference>
<dbReference type="Proteomes" id="UP000820818">
    <property type="component" value="Linkage Group LG10"/>
</dbReference>
<feature type="transmembrane region" description="Helical" evidence="6">
    <location>
        <begin position="12"/>
        <end position="30"/>
    </location>
</feature>
<reference evidence="7 8" key="1">
    <citation type="submission" date="2022-05" db="EMBL/GenBank/DDBJ databases">
        <title>A multi-omics perspective on studying reproductive biology in Daphnia sinensis.</title>
        <authorList>
            <person name="Jia J."/>
        </authorList>
    </citation>
    <scope>NUCLEOTIDE SEQUENCE [LARGE SCALE GENOMIC DNA]</scope>
    <source>
        <strain evidence="7 8">WSL</strain>
    </source>
</reference>
<feature type="transmembrane region" description="Helical" evidence="6">
    <location>
        <begin position="92"/>
        <end position="110"/>
    </location>
</feature>
<evidence type="ECO:0000313" key="8">
    <source>
        <dbReference type="Proteomes" id="UP000820818"/>
    </source>
</evidence>
<feature type="transmembrane region" description="Helical" evidence="6">
    <location>
        <begin position="214"/>
        <end position="239"/>
    </location>
</feature>
<organism evidence="7 8">
    <name type="scientific">Daphnia sinensis</name>
    <dbReference type="NCBI Taxonomy" id="1820382"/>
    <lineage>
        <taxon>Eukaryota</taxon>
        <taxon>Metazoa</taxon>
        <taxon>Ecdysozoa</taxon>
        <taxon>Arthropoda</taxon>
        <taxon>Crustacea</taxon>
        <taxon>Branchiopoda</taxon>
        <taxon>Diplostraca</taxon>
        <taxon>Cladocera</taxon>
        <taxon>Anomopoda</taxon>
        <taxon>Daphniidae</taxon>
        <taxon>Daphnia</taxon>
        <taxon>Daphnia similis group</taxon>
    </lineage>
</organism>
<dbReference type="InterPro" id="IPR042127">
    <property type="entry name" value="TMEM45"/>
</dbReference>
<comment type="similarity">
    <text evidence="2">Belongs to the TMEM45 family.</text>
</comment>
<dbReference type="Pfam" id="PF04819">
    <property type="entry name" value="DUF716"/>
    <property type="match status" value="1"/>
</dbReference>
<dbReference type="AlphaFoldDB" id="A0AAD5KHK1"/>
<evidence type="ECO:0008006" key="9">
    <source>
        <dbReference type="Google" id="ProtNLM"/>
    </source>
</evidence>
<keyword evidence="4 6" id="KW-1133">Transmembrane helix</keyword>
<comment type="subcellular location">
    <subcellularLocation>
        <location evidence="1">Membrane</location>
        <topology evidence="1">Multi-pass membrane protein</topology>
    </subcellularLocation>
</comment>
<comment type="caution">
    <text evidence="7">The sequence shown here is derived from an EMBL/GenBank/DDBJ whole genome shotgun (WGS) entry which is preliminary data.</text>
</comment>
<protein>
    <recommendedName>
        <fullName evidence="9">Transmembrane protein 45B</fullName>
    </recommendedName>
</protein>
<feature type="transmembrane region" description="Helical" evidence="6">
    <location>
        <begin position="177"/>
        <end position="198"/>
    </location>
</feature>
<keyword evidence="3 6" id="KW-0812">Transmembrane</keyword>
<evidence type="ECO:0000256" key="5">
    <source>
        <dbReference type="ARBA" id="ARBA00023136"/>
    </source>
</evidence>
<feature type="transmembrane region" description="Helical" evidence="6">
    <location>
        <begin position="146"/>
        <end position="165"/>
    </location>
</feature>
<evidence type="ECO:0000313" key="7">
    <source>
        <dbReference type="EMBL" id="KAI9552099.1"/>
    </source>
</evidence>
<evidence type="ECO:0000256" key="3">
    <source>
        <dbReference type="ARBA" id="ARBA00022692"/>
    </source>
</evidence>
<accession>A0AAD5KHK1</accession>
<keyword evidence="8" id="KW-1185">Reference proteome</keyword>
<dbReference type="GO" id="GO:0016020">
    <property type="term" value="C:membrane"/>
    <property type="evidence" value="ECO:0007669"/>
    <property type="project" value="UniProtKB-SubCell"/>
</dbReference>
<evidence type="ECO:0000256" key="2">
    <source>
        <dbReference type="ARBA" id="ARBA00006948"/>
    </source>
</evidence>
<sequence>MGTLLGHMLPGSFFILFAIWWLISISRRYYRSRLSRHGEDYRSSTMYTSSCLPRVPIEGILKIVATSIGIIGETATGFENGRWTHWGNAQHISMFLFFGFTGVVDVLYFYKVDIPPNLDYAAACLAFGIEGFLFGNHLHGRSHMDVMVHMYLFYVIIACVICVALEARYRENVTVALARTYFTFLQGTWFYQIGFILYPPGKMAHWDQEDHDQMMIITMIFSWHCAIVAVIMFFVVLIVGKMVKRGTTANDFVRSDIQYQKVGVNGLKSSESSRPIITNSSTMRQTFDETSEDEV</sequence>
<name>A0AAD5KHK1_9CRUS</name>
<dbReference type="PANTHER" id="PTHR16007">
    <property type="entry name" value="EPIDIDYMAL MEMBRANE PROTEIN E9-RELATED"/>
    <property type="match status" value="1"/>
</dbReference>
<dbReference type="EMBL" id="WJBH02000010">
    <property type="protein sequence ID" value="KAI9552099.1"/>
    <property type="molecule type" value="Genomic_DNA"/>
</dbReference>